<dbReference type="SUPFAM" id="SSF82549">
    <property type="entry name" value="DAK1/DegV-like"/>
    <property type="match status" value="1"/>
</dbReference>
<sequence>MTKRIAWVMDSTGYLDEELQKNDDIYIVPMVVILKGKEYRDGIDIVPKELYRLMEEEKVVVTTSQPSIGIFVELYQSLEERYDCVISVHLSGSLSGTVAASRQAAEMVSIPVHVFDSLVISYPLTMVLKKIMSYIDSGMEVGEALKKAEKYRESNETYVLIGSLEQLHRSGRLSGTQYLLGSMLNFKPIISIENGILATIAKVRSEKKAEARIFDLFKKAYNSKKIKECCLLFGASPTQTDKWRDVIHEIDSSIIIHASPIGSSVGVHAGPKTLGLSWFNEE</sequence>
<dbReference type="InterPro" id="IPR050270">
    <property type="entry name" value="DegV_domain_contain"/>
</dbReference>
<reference evidence="3" key="1">
    <citation type="submission" date="2015-07" db="EMBL/GenBank/DDBJ databases">
        <title>Genome sequencing project for genomic taxonomy and phylogenomics of Bacillus-like bacteria.</title>
        <authorList>
            <person name="Liu B."/>
            <person name="Wang J."/>
            <person name="Zhu Y."/>
            <person name="Liu G."/>
            <person name="Chen Q."/>
            <person name="Chen Z."/>
            <person name="Lan J."/>
            <person name="Che J."/>
            <person name="Ge C."/>
            <person name="Shi H."/>
            <person name="Pan Z."/>
            <person name="Liu X."/>
        </authorList>
    </citation>
    <scope>NUCLEOTIDE SEQUENCE [LARGE SCALE GENOMIC DNA]</scope>
    <source>
        <strain evidence="3">FJAT-27997</strain>
    </source>
</reference>
<dbReference type="InterPro" id="IPR003797">
    <property type="entry name" value="DegV"/>
</dbReference>
<proteinExistence type="predicted"/>
<dbReference type="Pfam" id="PF02645">
    <property type="entry name" value="DegV"/>
    <property type="match status" value="1"/>
</dbReference>
<keyword evidence="1" id="KW-0446">Lipid-binding</keyword>
<evidence type="ECO:0000313" key="2">
    <source>
        <dbReference type="EMBL" id="KMY50503.1"/>
    </source>
</evidence>
<evidence type="ECO:0000256" key="1">
    <source>
        <dbReference type="ARBA" id="ARBA00023121"/>
    </source>
</evidence>
<dbReference type="PANTHER" id="PTHR33434:SF2">
    <property type="entry name" value="FATTY ACID-BINDING PROTEIN TM_1468"/>
    <property type="match status" value="1"/>
</dbReference>
<evidence type="ECO:0000313" key="3">
    <source>
        <dbReference type="Proteomes" id="UP000037146"/>
    </source>
</evidence>
<keyword evidence="3" id="KW-1185">Reference proteome</keyword>
<dbReference type="Gene3D" id="3.30.1180.10">
    <property type="match status" value="1"/>
</dbReference>
<organism evidence="2 3">
    <name type="scientific">Peribacillus loiseleuriae</name>
    <dbReference type="NCBI Taxonomy" id="1679170"/>
    <lineage>
        <taxon>Bacteria</taxon>
        <taxon>Bacillati</taxon>
        <taxon>Bacillota</taxon>
        <taxon>Bacilli</taxon>
        <taxon>Bacillales</taxon>
        <taxon>Bacillaceae</taxon>
        <taxon>Peribacillus</taxon>
    </lineage>
</organism>
<gene>
    <name evidence="2" type="ORF">AC625_14145</name>
</gene>
<dbReference type="Gene3D" id="3.40.50.10170">
    <property type="match status" value="1"/>
</dbReference>
<dbReference type="InterPro" id="IPR043168">
    <property type="entry name" value="DegV_C"/>
</dbReference>
<name>A0A0K9GV53_9BACI</name>
<dbReference type="PANTHER" id="PTHR33434">
    <property type="entry name" value="DEGV DOMAIN-CONTAINING PROTEIN DR_1986-RELATED"/>
    <property type="match status" value="1"/>
</dbReference>
<dbReference type="NCBIfam" id="TIGR00762">
    <property type="entry name" value="DegV"/>
    <property type="match status" value="1"/>
</dbReference>
<evidence type="ECO:0008006" key="4">
    <source>
        <dbReference type="Google" id="ProtNLM"/>
    </source>
</evidence>
<comment type="caution">
    <text evidence="2">The sequence shown here is derived from an EMBL/GenBank/DDBJ whole genome shotgun (WGS) entry which is preliminary data.</text>
</comment>
<dbReference type="Proteomes" id="UP000037146">
    <property type="component" value="Unassembled WGS sequence"/>
</dbReference>
<accession>A0A0K9GV53</accession>
<dbReference type="RefSeq" id="WP_049681856.1">
    <property type="nucleotide sequence ID" value="NZ_LFZW01000001.1"/>
</dbReference>
<protein>
    <recommendedName>
        <fullName evidence="4">Fatty acid-binding protein DegV</fullName>
    </recommendedName>
</protein>
<dbReference type="STRING" id="1679170.AC625_14145"/>
<dbReference type="PROSITE" id="PS51482">
    <property type="entry name" value="DEGV"/>
    <property type="match status" value="1"/>
</dbReference>
<dbReference type="PATRIC" id="fig|1679170.3.peg.3226"/>
<dbReference type="GO" id="GO:0008289">
    <property type="term" value="F:lipid binding"/>
    <property type="evidence" value="ECO:0007669"/>
    <property type="project" value="UniProtKB-KW"/>
</dbReference>
<dbReference type="EMBL" id="LFZW01000001">
    <property type="protein sequence ID" value="KMY50503.1"/>
    <property type="molecule type" value="Genomic_DNA"/>
</dbReference>
<dbReference type="AlphaFoldDB" id="A0A0K9GV53"/>